<evidence type="ECO:0000313" key="5">
    <source>
        <dbReference type="RefSeq" id="XP_020087664.1"/>
    </source>
</evidence>
<dbReference type="Proteomes" id="UP000515123">
    <property type="component" value="Linkage group 1"/>
</dbReference>
<dbReference type="Pfam" id="PF20431">
    <property type="entry name" value="E_motif"/>
    <property type="match status" value="1"/>
</dbReference>
<evidence type="ECO:0000256" key="2">
    <source>
        <dbReference type="ARBA" id="ARBA00022946"/>
    </source>
</evidence>
<keyword evidence="4" id="KW-1185">Reference proteome</keyword>
<reference evidence="4" key="1">
    <citation type="journal article" date="2015" name="Nat. Genet.">
        <title>The pineapple genome and the evolution of CAM photosynthesis.</title>
        <authorList>
            <person name="Ming R."/>
            <person name="VanBuren R."/>
            <person name="Wai C.M."/>
            <person name="Tang H."/>
            <person name="Schatz M.C."/>
            <person name="Bowers J.E."/>
            <person name="Lyons E."/>
            <person name="Wang M.L."/>
            <person name="Chen J."/>
            <person name="Biggers E."/>
            <person name="Zhang J."/>
            <person name="Huang L."/>
            <person name="Zhang L."/>
            <person name="Miao W."/>
            <person name="Zhang J."/>
            <person name="Ye Z."/>
            <person name="Miao C."/>
            <person name="Lin Z."/>
            <person name="Wang H."/>
            <person name="Zhou H."/>
            <person name="Yim W.C."/>
            <person name="Priest H.D."/>
            <person name="Zheng C."/>
            <person name="Woodhouse M."/>
            <person name="Edger P.P."/>
            <person name="Guyot R."/>
            <person name="Guo H.B."/>
            <person name="Guo H."/>
            <person name="Zheng G."/>
            <person name="Singh R."/>
            <person name="Sharma A."/>
            <person name="Min X."/>
            <person name="Zheng Y."/>
            <person name="Lee H."/>
            <person name="Gurtowski J."/>
            <person name="Sedlazeck F.J."/>
            <person name="Harkess A."/>
            <person name="McKain M.R."/>
            <person name="Liao Z."/>
            <person name="Fang J."/>
            <person name="Liu J."/>
            <person name="Zhang X."/>
            <person name="Zhang Q."/>
            <person name="Hu W."/>
            <person name="Qin Y."/>
            <person name="Wang K."/>
            <person name="Chen L.Y."/>
            <person name="Shirley N."/>
            <person name="Lin Y.R."/>
            <person name="Liu L.Y."/>
            <person name="Hernandez A.G."/>
            <person name="Wright C.L."/>
            <person name="Bulone V."/>
            <person name="Tuskan G.A."/>
            <person name="Heath K."/>
            <person name="Zee F."/>
            <person name="Moore P.H."/>
            <person name="Sunkar R."/>
            <person name="Leebens-Mack J.H."/>
            <person name="Mockler T."/>
            <person name="Bennetzen J.L."/>
            <person name="Freeling M."/>
            <person name="Sankoff D."/>
            <person name="Paterson A.H."/>
            <person name="Zhu X."/>
            <person name="Yang X."/>
            <person name="Smith J.A."/>
            <person name="Cushman J.C."/>
            <person name="Paull R.E."/>
            <person name="Yu Q."/>
        </authorList>
    </citation>
    <scope>NUCLEOTIDE SEQUENCE [LARGE SCALE GENOMIC DNA]</scope>
    <source>
        <strain evidence="4">cv. F153</strain>
    </source>
</reference>
<gene>
    <name evidence="5 6 7 8" type="primary">LOC109709739</name>
</gene>
<dbReference type="OrthoDB" id="185373at2759"/>
<keyword evidence="2" id="KW-0809">Transit peptide</keyword>
<evidence type="ECO:0000313" key="6">
    <source>
        <dbReference type="RefSeq" id="XP_020087665.1"/>
    </source>
</evidence>
<name>A0A6P5EVS5_ANACO</name>
<dbReference type="GO" id="GO:0009451">
    <property type="term" value="P:RNA modification"/>
    <property type="evidence" value="ECO:0007669"/>
    <property type="project" value="InterPro"/>
</dbReference>
<dbReference type="FunFam" id="1.25.40.10:FF:000348">
    <property type="entry name" value="Pentatricopeptide repeat-containing protein chloroplastic"/>
    <property type="match status" value="1"/>
</dbReference>
<proteinExistence type="predicted"/>
<organism evidence="5">
    <name type="scientific">Ananas comosus</name>
    <name type="common">Pineapple</name>
    <name type="synonym">Ananas ananas</name>
    <dbReference type="NCBI Taxonomy" id="4615"/>
    <lineage>
        <taxon>Eukaryota</taxon>
        <taxon>Viridiplantae</taxon>
        <taxon>Streptophyta</taxon>
        <taxon>Embryophyta</taxon>
        <taxon>Tracheophyta</taxon>
        <taxon>Spermatophyta</taxon>
        <taxon>Magnoliopsida</taxon>
        <taxon>Liliopsida</taxon>
        <taxon>Poales</taxon>
        <taxon>Bromeliaceae</taxon>
        <taxon>Bromelioideae</taxon>
        <taxon>Ananas</taxon>
    </lineage>
</organism>
<dbReference type="PANTHER" id="PTHR47926">
    <property type="entry name" value="PENTATRICOPEPTIDE REPEAT-CONTAINING PROTEIN"/>
    <property type="match status" value="1"/>
</dbReference>
<dbReference type="InterPro" id="IPR011990">
    <property type="entry name" value="TPR-like_helical_dom_sf"/>
</dbReference>
<dbReference type="InterPro" id="IPR046960">
    <property type="entry name" value="PPR_At4g14850-like_plant"/>
</dbReference>
<dbReference type="GO" id="GO:0003723">
    <property type="term" value="F:RNA binding"/>
    <property type="evidence" value="ECO:0007669"/>
    <property type="project" value="InterPro"/>
</dbReference>
<dbReference type="InterPro" id="IPR046848">
    <property type="entry name" value="E_motif"/>
</dbReference>
<dbReference type="InterPro" id="IPR002885">
    <property type="entry name" value="PPR_rpt"/>
</dbReference>
<dbReference type="Gene3D" id="1.25.40.10">
    <property type="entry name" value="Tetratricopeptide repeat domain"/>
    <property type="match status" value="4"/>
</dbReference>
<keyword evidence="1" id="KW-0677">Repeat</keyword>
<sequence length="527" mass="57786">MPSNGDRIKHHLSILSAILVSSLSDSHLDQIHAHILRHYHHRWHQHLLRGLFNSAIRSLSPSAAALRLFRLMSRASLAPNRFTLPFLLNSAAAPPNLALGSALHALALRSALLPVLPVANALVAMYAKCSALPLARRAFHDVPLKDVVTFNSLLGAHARLGADMPAARALFDEMPERNVISWNAMVVGYANAGNLASARSAFNRMPVRNSVSWSAIIVAYCRIGSVDVARSLFDDMPEKNLIAWTAMINGYSQCGKPKEALAFFHEMEAAGIEPDAATMVGVISAAAQLGSVELADWVGAYVNRKRIERNERVLTALVDMHAKCGNVDKAFCLFEEIHSPDAYSYTALINGLASHGHAKKALAVFDRMLALAVKPDPITFIGVLSACSHAGLVEKGWEYWVGMVQDYGMDRGPDHYGCMIDMLGRAGRLEEAHEMVQKMPSGPHAGALGALLAACRSYNNAEIAESVANQLFELEPDNTANYILLSSIYASRGQWEDAARVRRMMRSRIPSKFPGYSWVEDRPREYN</sequence>
<evidence type="ECO:0000313" key="7">
    <source>
        <dbReference type="RefSeq" id="XP_020087666.1"/>
    </source>
</evidence>
<evidence type="ECO:0000256" key="1">
    <source>
        <dbReference type="ARBA" id="ARBA00022737"/>
    </source>
</evidence>
<dbReference type="NCBIfam" id="TIGR00756">
    <property type="entry name" value="PPR"/>
    <property type="match status" value="5"/>
</dbReference>
<feature type="repeat" description="PPR" evidence="3">
    <location>
        <begin position="240"/>
        <end position="274"/>
    </location>
</feature>
<feature type="repeat" description="PPR" evidence="3">
    <location>
        <begin position="341"/>
        <end position="375"/>
    </location>
</feature>
<evidence type="ECO:0000256" key="3">
    <source>
        <dbReference type="PROSITE-ProRule" id="PRU00708"/>
    </source>
</evidence>
<dbReference type="AlphaFoldDB" id="A0A6P5EVS5"/>
<feature type="repeat" description="PPR" evidence="3">
    <location>
        <begin position="146"/>
        <end position="181"/>
    </location>
</feature>
<feature type="repeat" description="PPR" evidence="3">
    <location>
        <begin position="209"/>
        <end position="239"/>
    </location>
</feature>
<dbReference type="RefSeq" id="XP_020087666.1">
    <property type="nucleotide sequence ID" value="XM_020232077.1"/>
</dbReference>
<reference evidence="5 6" key="2">
    <citation type="submission" date="2025-04" db="UniProtKB">
        <authorList>
            <consortium name="RefSeq"/>
        </authorList>
    </citation>
    <scope>IDENTIFICATION</scope>
    <source>
        <tissue evidence="5 6">Leaf</tissue>
    </source>
</reference>
<dbReference type="PROSITE" id="PS51375">
    <property type="entry name" value="PPR"/>
    <property type="match status" value="4"/>
</dbReference>
<dbReference type="SUPFAM" id="SSF48452">
    <property type="entry name" value="TPR-like"/>
    <property type="match status" value="1"/>
</dbReference>
<dbReference type="Gramene" id="Aco017336.1.mrna1">
    <property type="protein sequence ID" value="Aco017336.1.mrna1.cds1"/>
    <property type="gene ID" value="Aco017336.1.path1"/>
</dbReference>
<dbReference type="RefSeq" id="XP_020087675.1">
    <property type="nucleotide sequence ID" value="XM_020232086.1"/>
</dbReference>
<evidence type="ECO:0000313" key="8">
    <source>
        <dbReference type="RefSeq" id="XP_020087675.1"/>
    </source>
</evidence>
<dbReference type="PANTHER" id="PTHR47926:SF509">
    <property type="entry name" value="(WILD MALAYSIAN BANANA) HYPOTHETICAL PROTEIN"/>
    <property type="match status" value="1"/>
</dbReference>
<dbReference type="Pfam" id="PF01535">
    <property type="entry name" value="PPR"/>
    <property type="match status" value="4"/>
</dbReference>
<accession>A0A6P5EVS5</accession>
<protein>
    <submittedName>
        <fullName evidence="5 6">Pentatricopeptide repeat-containing protein At3g29230-like</fullName>
    </submittedName>
</protein>
<dbReference type="GeneID" id="109709739"/>
<dbReference type="Pfam" id="PF13041">
    <property type="entry name" value="PPR_2"/>
    <property type="match status" value="2"/>
</dbReference>
<evidence type="ECO:0000313" key="4">
    <source>
        <dbReference type="Proteomes" id="UP000515123"/>
    </source>
</evidence>
<dbReference type="RefSeq" id="XP_020087665.1">
    <property type="nucleotide sequence ID" value="XM_020232076.1"/>
</dbReference>
<dbReference type="FunFam" id="1.25.40.10:FF:000090">
    <property type="entry name" value="Pentatricopeptide repeat-containing protein, chloroplastic"/>
    <property type="match status" value="1"/>
</dbReference>
<dbReference type="RefSeq" id="XP_020087664.1">
    <property type="nucleotide sequence ID" value="XM_020232075.1"/>
</dbReference>